<feature type="transmembrane region" description="Helical" evidence="6">
    <location>
        <begin position="537"/>
        <end position="555"/>
    </location>
</feature>
<feature type="transmembrane region" description="Helical" evidence="6">
    <location>
        <begin position="678"/>
        <end position="701"/>
    </location>
</feature>
<evidence type="ECO:0000259" key="7">
    <source>
        <dbReference type="PROSITE" id="PS50404"/>
    </source>
</evidence>
<gene>
    <name evidence="8" type="ORF">THRCLA_21200</name>
</gene>
<feature type="transmembrane region" description="Helical" evidence="6">
    <location>
        <begin position="46"/>
        <end position="63"/>
    </location>
</feature>
<feature type="transmembrane region" description="Helical" evidence="6">
    <location>
        <begin position="370"/>
        <end position="390"/>
    </location>
</feature>
<feature type="transmembrane region" description="Helical" evidence="6">
    <location>
        <begin position="20"/>
        <end position="40"/>
    </location>
</feature>
<keyword evidence="3 6" id="KW-0812">Transmembrane</keyword>
<dbReference type="Gene3D" id="1.20.1250.20">
    <property type="entry name" value="MFS general substrate transporter like domains"/>
    <property type="match status" value="4"/>
</dbReference>
<feature type="transmembrane region" description="Helical" evidence="6">
    <location>
        <begin position="612"/>
        <end position="635"/>
    </location>
</feature>
<feature type="transmembrane region" description="Helical" evidence="6">
    <location>
        <begin position="251"/>
        <end position="270"/>
    </location>
</feature>
<proteinExistence type="inferred from homology"/>
<dbReference type="PANTHER" id="PTHR16172:SF41">
    <property type="entry name" value="MAJOR FACILITATOR SUPERFAMILY DOMAIN-CONTAINING PROTEIN 6-LIKE"/>
    <property type="match status" value="1"/>
</dbReference>
<feature type="transmembrane region" description="Helical" evidence="6">
    <location>
        <begin position="139"/>
        <end position="157"/>
    </location>
</feature>
<evidence type="ECO:0000256" key="4">
    <source>
        <dbReference type="ARBA" id="ARBA00022989"/>
    </source>
</evidence>
<evidence type="ECO:0000256" key="3">
    <source>
        <dbReference type="ARBA" id="ARBA00022692"/>
    </source>
</evidence>
<evidence type="ECO:0000313" key="8">
    <source>
        <dbReference type="EMBL" id="OQS03265.1"/>
    </source>
</evidence>
<dbReference type="InterPro" id="IPR051717">
    <property type="entry name" value="MFS_MFSD6"/>
</dbReference>
<organism evidence="8 9">
    <name type="scientific">Thraustotheca clavata</name>
    <dbReference type="NCBI Taxonomy" id="74557"/>
    <lineage>
        <taxon>Eukaryota</taxon>
        <taxon>Sar</taxon>
        <taxon>Stramenopiles</taxon>
        <taxon>Oomycota</taxon>
        <taxon>Saprolegniomycetes</taxon>
        <taxon>Saprolegniales</taxon>
        <taxon>Achlyaceae</taxon>
        <taxon>Thraustotheca</taxon>
    </lineage>
</organism>
<evidence type="ECO:0000256" key="2">
    <source>
        <dbReference type="ARBA" id="ARBA00005241"/>
    </source>
</evidence>
<reference evidence="8 9" key="1">
    <citation type="journal article" date="2014" name="Genome Biol. Evol.">
        <title>The secreted proteins of Achlya hypogyna and Thraustotheca clavata identify the ancestral oomycete secretome and reveal gene acquisitions by horizontal gene transfer.</title>
        <authorList>
            <person name="Misner I."/>
            <person name="Blouin N."/>
            <person name="Leonard G."/>
            <person name="Richards T.A."/>
            <person name="Lane C.E."/>
        </authorList>
    </citation>
    <scope>NUCLEOTIDE SEQUENCE [LARGE SCALE GENOMIC DNA]</scope>
    <source>
        <strain evidence="8 9">ATCC 34112</strain>
    </source>
</reference>
<dbReference type="InterPro" id="IPR024989">
    <property type="entry name" value="MFS_assoc_dom"/>
</dbReference>
<evidence type="ECO:0000256" key="1">
    <source>
        <dbReference type="ARBA" id="ARBA00004141"/>
    </source>
</evidence>
<accession>A0A1V9ZZ12</accession>
<dbReference type="InterPro" id="IPR004046">
    <property type="entry name" value="GST_C"/>
</dbReference>
<sequence length="961" mass="105365">MSVESEKWRELLPAKAVYTFFDISFSCVLNFLPVFFNSYFNKFEIGVIQTLPCLAYIIAPPLWGAIADVLQKQRLIHILCIISGSLLMYSIQFVVPSFTWTCVMVFLANFQSTPLWPLLDQAILALVTELGAEFGKQRLYGAVGYGIGAYLAGLFVANYGISWAFNLNVIFAIPMILSLSFIPSPDQSHELSPSSAKAASPSFISGLGIIMKKKDVLGLLFVTLLGGIMFGIITAFLTLNLYELSNSNAQIVGIAIACETTSELPAFYYADRIIDKLGTVKVLAISILAYGARLTCYALMTNPWVALPFEFLHGCTYGLAFAASTKYVYAEAPRGTEGVMMGVLSAMQNGFGRGIGTIFGGYLYNNYGPSFMWTVADLGVPVALVGLYMFSCSIPSHEPKVATIKHKELVLAKVVYTVFSFGSSSVLNFLPVYFNTYFDKFQIGLLQTIPCICSIISPPLWGAIADVLQKQRLVHIFCLVSAAVLMYSIQFGSSNFTWTCILVFLANFQSQPLWPLMDQAILALVTRLGAEYGKQRLYGAVGWGTGAYVTGLIVANFGIAWAFNTNAIACIPTLLLLQMLPSPDAPELVDSSKAKATTFSEGVRLVMGRRDILGLLLVVFLAGIMFGALSAFLTLNLYELSHGNAQIVGIAIFCETFSELPAFYFADTIIEKLGTVKVLAISILAYGARLTCYALMTNPWVALPFEFLHGCTYGLGWAASTKYVFAEVPRGTEGMMMGILSGVQTGLGRGVGTFVGGYLYNTYSASFMWTVADCFVPISLIGLYIFSCTMPNHDITTPDEKKQLLYFETKTSLNLPFNQLPTLRVDDKATYAQSLAIARYASKLAGLYPKEPLIALEADSLVDTISELFNAVFDAVFKTSDDIAREAKFNVLNKEIFPRTLEQLEARVVGPFFTGKITFADIYLFNLARNTMANSNINVRISDYPKLEQIAKQSHCSNCHG</sequence>
<feature type="transmembrane region" description="Helical" evidence="6">
    <location>
        <begin position="75"/>
        <end position="95"/>
    </location>
</feature>
<dbReference type="InterPro" id="IPR036282">
    <property type="entry name" value="Glutathione-S-Trfase_C_sf"/>
</dbReference>
<dbReference type="Pfam" id="PF14497">
    <property type="entry name" value="GST_C_3"/>
    <property type="match status" value="1"/>
</dbReference>
<comment type="similarity">
    <text evidence="2">Belongs to the major facilitator superfamily. MFSD6 family.</text>
</comment>
<keyword evidence="5 6" id="KW-0472">Membrane</keyword>
<dbReference type="AlphaFoldDB" id="A0A1V9ZZ12"/>
<keyword evidence="9" id="KW-1185">Reference proteome</keyword>
<evidence type="ECO:0000256" key="5">
    <source>
        <dbReference type="ARBA" id="ARBA00023136"/>
    </source>
</evidence>
<dbReference type="Gene3D" id="1.20.1050.10">
    <property type="match status" value="1"/>
</dbReference>
<dbReference type="SUPFAM" id="SSF103473">
    <property type="entry name" value="MFS general substrate transporter"/>
    <property type="match status" value="2"/>
</dbReference>
<feature type="transmembrane region" description="Helical" evidence="6">
    <location>
        <begin position="441"/>
        <end position="461"/>
    </location>
</feature>
<dbReference type="EMBL" id="JNBS01000946">
    <property type="protein sequence ID" value="OQS03265.1"/>
    <property type="molecule type" value="Genomic_DNA"/>
</dbReference>
<feature type="transmembrane region" description="Helical" evidence="6">
    <location>
        <begin position="473"/>
        <end position="490"/>
    </location>
</feature>
<protein>
    <submittedName>
        <fullName evidence="8">Major Facilitator Superfamily (MFS)</fullName>
    </submittedName>
</protein>
<feature type="domain" description="GST N-terminal" evidence="7">
    <location>
        <begin position="751"/>
        <end position="849"/>
    </location>
</feature>
<dbReference type="InterPro" id="IPR004045">
    <property type="entry name" value="Glutathione_S-Trfase_N"/>
</dbReference>
<feature type="transmembrane region" description="Helical" evidence="6">
    <location>
        <begin position="647"/>
        <end position="666"/>
    </location>
</feature>
<dbReference type="PANTHER" id="PTHR16172">
    <property type="entry name" value="MAJOR FACILITATOR SUPERFAMILY DOMAIN-CONTAINING PROTEIN 6-LIKE"/>
    <property type="match status" value="1"/>
</dbReference>
<comment type="caution">
    <text evidence="8">The sequence shown here is derived from an EMBL/GenBank/DDBJ whole genome shotgun (WGS) entry which is preliminary data.</text>
</comment>
<keyword evidence="4 6" id="KW-1133">Transmembrane helix</keyword>
<feature type="transmembrane region" description="Helical" evidence="6">
    <location>
        <begin position="216"/>
        <end position="239"/>
    </location>
</feature>
<feature type="transmembrane region" description="Helical" evidence="6">
    <location>
        <begin position="410"/>
        <end position="429"/>
    </location>
</feature>
<name>A0A1V9ZZ12_9STRA</name>
<dbReference type="Proteomes" id="UP000243217">
    <property type="component" value="Unassembled WGS sequence"/>
</dbReference>
<dbReference type="STRING" id="74557.A0A1V9ZZ12"/>
<dbReference type="SUPFAM" id="SSF47616">
    <property type="entry name" value="GST C-terminal domain-like"/>
    <property type="match status" value="1"/>
</dbReference>
<evidence type="ECO:0000256" key="6">
    <source>
        <dbReference type="SAM" id="Phobius"/>
    </source>
</evidence>
<dbReference type="Gene3D" id="3.40.30.10">
    <property type="entry name" value="Glutaredoxin"/>
    <property type="match status" value="1"/>
</dbReference>
<dbReference type="Pfam" id="PF12832">
    <property type="entry name" value="MFS_1_like"/>
    <property type="match status" value="2"/>
</dbReference>
<feature type="transmembrane region" description="Helical" evidence="6">
    <location>
        <begin position="282"/>
        <end position="305"/>
    </location>
</feature>
<comment type="subcellular location">
    <subcellularLocation>
        <location evidence="1">Membrane</location>
        <topology evidence="1">Multi-pass membrane protein</topology>
    </subcellularLocation>
</comment>
<dbReference type="PROSITE" id="PS50404">
    <property type="entry name" value="GST_NTER"/>
    <property type="match status" value="1"/>
</dbReference>
<dbReference type="InterPro" id="IPR036259">
    <property type="entry name" value="MFS_trans_sf"/>
</dbReference>
<feature type="transmembrane region" description="Helical" evidence="6">
    <location>
        <begin position="766"/>
        <end position="786"/>
    </location>
</feature>
<evidence type="ECO:0000313" key="9">
    <source>
        <dbReference type="Proteomes" id="UP000243217"/>
    </source>
</evidence>
<dbReference type="OrthoDB" id="515887at2759"/>
<dbReference type="GO" id="GO:0016020">
    <property type="term" value="C:membrane"/>
    <property type="evidence" value="ECO:0007669"/>
    <property type="project" value="UniProtKB-SubCell"/>
</dbReference>